<reference evidence="6" key="1">
    <citation type="journal article" date="2015" name="PLoS Genet.">
        <title>Genome Sequence and Transcriptome Analyses of Chrysochromulina tobin: Metabolic Tools for Enhanced Algal Fitness in the Prominent Order Prymnesiales (Haptophyceae).</title>
        <authorList>
            <person name="Hovde B.T."/>
            <person name="Deodato C.R."/>
            <person name="Hunsperger H.M."/>
            <person name="Ryken S.A."/>
            <person name="Yost W."/>
            <person name="Jha R.K."/>
            <person name="Patterson J."/>
            <person name="Monnat R.J. Jr."/>
            <person name="Barlow S.B."/>
            <person name="Starkenburg S.R."/>
            <person name="Cattolico R.A."/>
        </authorList>
    </citation>
    <scope>NUCLEOTIDE SEQUENCE</scope>
    <source>
        <strain evidence="6">CCMP291</strain>
    </source>
</reference>
<dbReference type="PANTHER" id="PTHR21694">
    <property type="entry name" value="COILED-COIL DOMAIN-CONTAINING PROTEIN 63"/>
    <property type="match status" value="1"/>
</dbReference>
<feature type="compositionally biased region" description="Low complexity" evidence="3">
    <location>
        <begin position="1"/>
        <end position="11"/>
    </location>
</feature>
<accession>A0A0M0JIG4</accession>
<feature type="compositionally biased region" description="Low complexity" evidence="3">
    <location>
        <begin position="449"/>
        <end position="485"/>
    </location>
</feature>
<evidence type="ECO:0000313" key="5">
    <source>
        <dbReference type="EMBL" id="KOO26369.1"/>
    </source>
</evidence>
<dbReference type="InterPro" id="IPR051876">
    <property type="entry name" value="ODA-DC/CCD"/>
</dbReference>
<proteinExistence type="predicted"/>
<feature type="compositionally biased region" description="Low complexity" evidence="3">
    <location>
        <begin position="790"/>
        <end position="810"/>
    </location>
</feature>
<feature type="coiled-coil region" evidence="2">
    <location>
        <begin position="724"/>
        <end position="751"/>
    </location>
</feature>
<comment type="caution">
    <text evidence="5">The sequence shown here is derived from an EMBL/GenBank/DDBJ whole genome shotgun (WGS) entry which is preliminary data.</text>
</comment>
<feature type="domain" description="ODAD1 central coiled coil region" evidence="4">
    <location>
        <begin position="104"/>
        <end position="324"/>
    </location>
</feature>
<evidence type="ECO:0000256" key="1">
    <source>
        <dbReference type="ARBA" id="ARBA00023054"/>
    </source>
</evidence>
<feature type="coiled-coil region" evidence="2">
    <location>
        <begin position="187"/>
        <end position="242"/>
    </location>
</feature>
<protein>
    <recommendedName>
        <fullName evidence="4">ODAD1 central coiled coil region domain-containing protein</fullName>
    </recommendedName>
</protein>
<name>A0A0M0JIG4_9EUKA</name>
<evidence type="ECO:0000256" key="2">
    <source>
        <dbReference type="SAM" id="Coils"/>
    </source>
</evidence>
<sequence length="832" mass="90431">MKAAAASSSSSLRPEQKRQQSGDAQRVVELAKRLDLFRAQVVQREHEMSQLRSQLEEQDRDLRKKCKTTGERANRVNVNTLKGPPPVELVGQETAQAVMRRAMRRKEILRDQINKRQKLLGEKLAANRELKTDIDHRRRARLYHHSAVKEGGELVSNAQAEISMLIASAQRAYAEKETIVLKLGELKRRAQEEVRQLAIQMDDCDLQMEELDDECRQRDARVDEAKAEVQAALVLARQAEEERAGELERFTNVRNHRLEIQHSLDRVYDTLKVSSLGELVDAYRATGSKVLSLWGKQGELEDEVDTLNAEVARIKKETEVAEEGLHKWRMLAISRNAITMGTSNSSADLERQTAEKGALLTQMCAQLTEAFLSIPLLAAQLEKHEGGTEVLITPASLLEHLALVEALVVRLVGKTIAAAAALPPVDYDEDETEAQTADGSEAPLSPMPATGSRPASAALAAGAPASEPVSAPASVPEAAAHGSGSRARRGRVGVQAPTIEAPLSLTSHHDKDLAPSTGMEKMKYGRASLRSELMDQVLSGVQAQMDRIAEEEREAARGIDPAKVDKMNDTRARTSAKLLDRAQRDATIDEWLQRRRGHASGTPPPPLSFNARGGLTPSNSNSQLQGQASRVDPAKPVGRNRSAPSDLRTNRSEPNIFRSGGGREIFDHVTRISQDKASSRAFAAETLPKLPGLTEAAPSYGEESAAAFYGRAGADQYGSSDDQLHEPRREIEDITRRLEQLEQERRQIQHLKHLALASANLAPAKGPPPAPLAQPRGLPPAPSGLGGSASHGSMPTLGPLGSSGSSRPLGQVRSTSNVSLQPIAGVGGRQAR</sequence>
<gene>
    <name evidence="5" type="ORF">Ctob_002388</name>
</gene>
<keyword evidence="1 2" id="KW-0175">Coiled coil</keyword>
<dbReference type="AlphaFoldDB" id="A0A0M0JIG4"/>
<feature type="region of interest" description="Disordered" evidence="3">
    <location>
        <begin position="761"/>
        <end position="832"/>
    </location>
</feature>
<feature type="region of interest" description="Disordered" evidence="3">
    <location>
        <begin position="427"/>
        <end position="491"/>
    </location>
</feature>
<evidence type="ECO:0000259" key="4">
    <source>
        <dbReference type="Pfam" id="PF21773"/>
    </source>
</evidence>
<feature type="region of interest" description="Disordered" evidence="3">
    <location>
        <begin position="498"/>
        <end position="517"/>
    </location>
</feature>
<dbReference type="PANTHER" id="PTHR21694:SF18">
    <property type="entry name" value="COILED-COIL DOMAIN-CONTAINING PROTEIN 63"/>
    <property type="match status" value="1"/>
</dbReference>
<feature type="compositionally biased region" description="Pro residues" evidence="3">
    <location>
        <begin position="765"/>
        <end position="782"/>
    </location>
</feature>
<evidence type="ECO:0000256" key="3">
    <source>
        <dbReference type="SAM" id="MobiDB-lite"/>
    </source>
</evidence>
<feature type="region of interest" description="Disordered" evidence="3">
    <location>
        <begin position="592"/>
        <end position="661"/>
    </location>
</feature>
<keyword evidence="6" id="KW-1185">Reference proteome</keyword>
<dbReference type="EMBL" id="JWZX01002861">
    <property type="protein sequence ID" value="KOO26369.1"/>
    <property type="molecule type" value="Genomic_DNA"/>
</dbReference>
<dbReference type="Pfam" id="PF21773">
    <property type="entry name" value="ODAD1_CC"/>
    <property type="match status" value="1"/>
</dbReference>
<dbReference type="Proteomes" id="UP000037460">
    <property type="component" value="Unassembled WGS sequence"/>
</dbReference>
<evidence type="ECO:0000313" key="6">
    <source>
        <dbReference type="Proteomes" id="UP000037460"/>
    </source>
</evidence>
<dbReference type="InterPro" id="IPR049258">
    <property type="entry name" value="ODAD1_CC"/>
</dbReference>
<feature type="compositionally biased region" description="Polar residues" evidence="3">
    <location>
        <begin position="616"/>
        <end position="628"/>
    </location>
</feature>
<feature type="region of interest" description="Disordered" evidence="3">
    <location>
        <begin position="1"/>
        <end position="25"/>
    </location>
</feature>
<organism evidence="5 6">
    <name type="scientific">Chrysochromulina tobinii</name>
    <dbReference type="NCBI Taxonomy" id="1460289"/>
    <lineage>
        <taxon>Eukaryota</taxon>
        <taxon>Haptista</taxon>
        <taxon>Haptophyta</taxon>
        <taxon>Prymnesiophyceae</taxon>
        <taxon>Prymnesiales</taxon>
        <taxon>Chrysochromulinaceae</taxon>
        <taxon>Chrysochromulina</taxon>
    </lineage>
</organism>